<dbReference type="RefSeq" id="WP_257913767.1">
    <property type="nucleotide sequence ID" value="NZ_JANPWE010000006.1"/>
</dbReference>
<gene>
    <name evidence="2" type="ORF">NVS47_12145</name>
</gene>
<dbReference type="PANTHER" id="PTHR41373">
    <property type="entry name" value="DUF2156 DOMAIN-CONTAINING PROTEIN"/>
    <property type="match status" value="1"/>
</dbReference>
<sequence length="304" mass="35374">MINFKKVELQDKAWVDPLLRAADFGSCHQSFTNLFAWVNIYCYRIAQVESHLVVKGTITNDSGEATPYYFFPAGGGDPQKVLEEMKKDADDAGHPFVLYGLSPENVTDMKRIFTEKFEFKETRESFDYVYLLEKLVTLSGKKLSAKRNHINRFKENNDWTFEPITMDNIEECWEMNVQWCRLNGCLEDQHLSDEYCAVRRCYKYFQELSLEGGLIRSAGRVIAYTMGGQLNSNTFDINVEKAFGEIQGAYQMINREFAALIQEKHPQILYVNREEDMGYPGLRKAKLSYYPAKFEEKYLGRYIN</sequence>
<dbReference type="PANTHER" id="PTHR41373:SF1">
    <property type="entry name" value="PHOSPHATIDYLGLYCEROL LYSYLTRANSFERASE C-TERMINAL DOMAIN-CONTAINING PROTEIN"/>
    <property type="match status" value="1"/>
</dbReference>
<dbReference type="PIRSF" id="PIRSF018688">
    <property type="entry name" value="UCP018688"/>
    <property type="match status" value="1"/>
</dbReference>
<dbReference type="Pfam" id="PF09924">
    <property type="entry name" value="LPG_synthase_C"/>
    <property type="match status" value="1"/>
</dbReference>
<evidence type="ECO:0000259" key="1">
    <source>
        <dbReference type="Pfam" id="PF09924"/>
    </source>
</evidence>
<dbReference type="InterPro" id="IPR016181">
    <property type="entry name" value="Acyl_CoA_acyltransferase"/>
</dbReference>
<dbReference type="InterPro" id="IPR016732">
    <property type="entry name" value="UCP018688"/>
</dbReference>
<proteinExistence type="predicted"/>
<dbReference type="Gene3D" id="3.40.630.30">
    <property type="match status" value="1"/>
</dbReference>
<accession>A0ABT1Y5V0</accession>
<dbReference type="InterPro" id="IPR024320">
    <property type="entry name" value="LPG_synthase_C"/>
</dbReference>
<name>A0ABT1Y5V0_9FIRM</name>
<protein>
    <submittedName>
        <fullName evidence="2">Phosphatidylglycerol lysyltransferase domain-containing protein</fullName>
    </submittedName>
</protein>
<reference evidence="2 3" key="1">
    <citation type="submission" date="2022-08" db="EMBL/GenBank/DDBJ databases">
        <title>Proteogenomics of the novel Dehalobacterium formicoaceticum strain EZ94 highlights a key role of methyltransferases during anaerobic dichloromethane degradation.</title>
        <authorList>
            <person name="Wasmund K."/>
        </authorList>
    </citation>
    <scope>NUCLEOTIDE SEQUENCE [LARGE SCALE GENOMIC DNA]</scope>
    <source>
        <strain evidence="2 3">EZ94</strain>
    </source>
</reference>
<evidence type="ECO:0000313" key="3">
    <source>
        <dbReference type="Proteomes" id="UP001524944"/>
    </source>
</evidence>
<feature type="domain" description="Phosphatidylglycerol lysyltransferase C-terminal" evidence="1">
    <location>
        <begin position="25"/>
        <end position="299"/>
    </location>
</feature>
<organism evidence="2 3">
    <name type="scientific">Dehalobacterium formicoaceticum</name>
    <dbReference type="NCBI Taxonomy" id="51515"/>
    <lineage>
        <taxon>Bacteria</taxon>
        <taxon>Bacillati</taxon>
        <taxon>Bacillota</taxon>
        <taxon>Clostridia</taxon>
        <taxon>Eubacteriales</taxon>
        <taxon>Peptococcaceae</taxon>
        <taxon>Dehalobacterium</taxon>
    </lineage>
</organism>
<evidence type="ECO:0000313" key="2">
    <source>
        <dbReference type="EMBL" id="MCR6546253.1"/>
    </source>
</evidence>
<dbReference type="SUPFAM" id="SSF55729">
    <property type="entry name" value="Acyl-CoA N-acyltransferases (Nat)"/>
    <property type="match status" value="2"/>
</dbReference>
<dbReference type="EMBL" id="JANPWE010000006">
    <property type="protein sequence ID" value="MCR6546253.1"/>
    <property type="molecule type" value="Genomic_DNA"/>
</dbReference>
<keyword evidence="3" id="KW-1185">Reference proteome</keyword>
<dbReference type="Proteomes" id="UP001524944">
    <property type="component" value="Unassembled WGS sequence"/>
</dbReference>
<comment type="caution">
    <text evidence="2">The sequence shown here is derived from an EMBL/GenBank/DDBJ whole genome shotgun (WGS) entry which is preliminary data.</text>
</comment>